<feature type="domain" description="Protein kinase" evidence="11">
    <location>
        <begin position="15"/>
        <end position="319"/>
    </location>
</feature>
<dbReference type="PROSITE" id="PS00108">
    <property type="entry name" value="PROTEIN_KINASE_ST"/>
    <property type="match status" value="1"/>
</dbReference>
<protein>
    <recommendedName>
        <fullName evidence="1 10">Mitogen-activated protein kinase</fullName>
        <ecNumber evidence="1 10">2.7.11.24</ecNumber>
    </recommendedName>
</protein>
<keyword evidence="4 9" id="KW-0547">Nucleotide-binding</keyword>
<evidence type="ECO:0000256" key="9">
    <source>
        <dbReference type="PROSITE-ProRule" id="PRU10141"/>
    </source>
</evidence>
<evidence type="ECO:0000256" key="6">
    <source>
        <dbReference type="ARBA" id="ARBA00022840"/>
    </source>
</evidence>
<dbReference type="FunFam" id="1.10.510.10:FF:000238">
    <property type="entry name" value="Mitogen-activated protein kinase"/>
    <property type="match status" value="1"/>
</dbReference>
<reference evidence="12" key="2">
    <citation type="journal article" date="2023" name="Infect Dis Poverty">
        <title>Chromosome-scale genome of the human blood fluke Schistosoma mekongi and its implications for public health.</title>
        <authorList>
            <person name="Zhou M."/>
            <person name="Xu L."/>
            <person name="Xu D."/>
            <person name="Chen W."/>
            <person name="Khan J."/>
            <person name="Hu Y."/>
            <person name="Huang H."/>
            <person name="Wei H."/>
            <person name="Zhang Y."/>
            <person name="Chusongsang P."/>
            <person name="Tanasarnprasert K."/>
            <person name="Hu X."/>
            <person name="Limpanont Y."/>
            <person name="Lv Z."/>
        </authorList>
    </citation>
    <scope>NUCLEOTIDE SEQUENCE</scope>
    <source>
        <strain evidence="12">LV_2022a</strain>
    </source>
</reference>
<gene>
    <name evidence="12" type="ORF">MN116_001049</name>
</gene>
<dbReference type="InterPro" id="IPR011009">
    <property type="entry name" value="Kinase-like_dom_sf"/>
</dbReference>
<evidence type="ECO:0000259" key="11">
    <source>
        <dbReference type="PROSITE" id="PS50011"/>
    </source>
</evidence>
<dbReference type="AlphaFoldDB" id="A0AAE2D8U6"/>
<dbReference type="PROSITE" id="PS01351">
    <property type="entry name" value="MAPK"/>
    <property type="match status" value="1"/>
</dbReference>
<dbReference type="Gene3D" id="1.10.510.10">
    <property type="entry name" value="Transferase(Phosphotransferase) domain 1"/>
    <property type="match status" value="1"/>
</dbReference>
<dbReference type="PROSITE" id="PS00107">
    <property type="entry name" value="PROTEIN_KINASE_ATP"/>
    <property type="match status" value="1"/>
</dbReference>
<dbReference type="Gene3D" id="3.30.200.20">
    <property type="entry name" value="Phosphorylase Kinase, domain 1"/>
    <property type="match status" value="1"/>
</dbReference>
<evidence type="ECO:0000256" key="2">
    <source>
        <dbReference type="ARBA" id="ARBA00022527"/>
    </source>
</evidence>
<keyword evidence="2 10" id="KW-0723">Serine/threonine-protein kinase</keyword>
<keyword evidence="6 9" id="KW-0067">ATP-binding</keyword>
<dbReference type="Pfam" id="PF00069">
    <property type="entry name" value="Pkinase"/>
    <property type="match status" value="1"/>
</dbReference>
<evidence type="ECO:0000256" key="10">
    <source>
        <dbReference type="RuleBase" id="RU361165"/>
    </source>
</evidence>
<evidence type="ECO:0000256" key="3">
    <source>
        <dbReference type="ARBA" id="ARBA00022679"/>
    </source>
</evidence>
<dbReference type="SMART" id="SM00220">
    <property type="entry name" value="S_TKc"/>
    <property type="match status" value="1"/>
</dbReference>
<comment type="catalytic activity">
    <reaction evidence="8">
        <text>L-seryl-[protein] + ATP = O-phospho-L-seryl-[protein] + ADP + H(+)</text>
        <dbReference type="Rhea" id="RHEA:17989"/>
        <dbReference type="Rhea" id="RHEA-COMP:9863"/>
        <dbReference type="Rhea" id="RHEA-COMP:11604"/>
        <dbReference type="ChEBI" id="CHEBI:15378"/>
        <dbReference type="ChEBI" id="CHEBI:29999"/>
        <dbReference type="ChEBI" id="CHEBI:30616"/>
        <dbReference type="ChEBI" id="CHEBI:83421"/>
        <dbReference type="ChEBI" id="CHEBI:456216"/>
        <dbReference type="EC" id="2.7.11.24"/>
    </reaction>
</comment>
<dbReference type="InterPro" id="IPR017441">
    <property type="entry name" value="Protein_kinase_ATP_BS"/>
</dbReference>
<evidence type="ECO:0000313" key="13">
    <source>
        <dbReference type="Proteomes" id="UP001292079"/>
    </source>
</evidence>
<comment type="cofactor">
    <cofactor evidence="10">
        <name>Mg(2+)</name>
        <dbReference type="ChEBI" id="CHEBI:18420"/>
    </cofactor>
</comment>
<name>A0AAE2D8U6_SCHME</name>
<organism evidence="12 13">
    <name type="scientific">Schistosoma mekongi</name>
    <name type="common">Parasitic worm</name>
    <dbReference type="NCBI Taxonomy" id="38744"/>
    <lineage>
        <taxon>Eukaryota</taxon>
        <taxon>Metazoa</taxon>
        <taxon>Spiralia</taxon>
        <taxon>Lophotrochozoa</taxon>
        <taxon>Platyhelminthes</taxon>
        <taxon>Trematoda</taxon>
        <taxon>Digenea</taxon>
        <taxon>Strigeidida</taxon>
        <taxon>Schistosomatoidea</taxon>
        <taxon>Schistosomatidae</taxon>
        <taxon>Schistosoma</taxon>
    </lineage>
</organism>
<keyword evidence="13" id="KW-1185">Reference proteome</keyword>
<evidence type="ECO:0000313" key="12">
    <source>
        <dbReference type="EMBL" id="KAK4475793.1"/>
    </source>
</evidence>
<proteinExistence type="inferred from homology"/>
<dbReference type="GO" id="GO:0004707">
    <property type="term" value="F:MAP kinase activity"/>
    <property type="evidence" value="ECO:0007669"/>
    <property type="project" value="UniProtKB-EC"/>
</dbReference>
<evidence type="ECO:0000256" key="1">
    <source>
        <dbReference type="ARBA" id="ARBA00012411"/>
    </source>
</evidence>
<feature type="binding site" evidence="9">
    <location>
        <position position="44"/>
    </location>
    <ligand>
        <name>ATP</name>
        <dbReference type="ChEBI" id="CHEBI:30616"/>
    </ligand>
</feature>
<comment type="similarity">
    <text evidence="10">Belongs to the protein kinase superfamily. Ser/Thr protein kinase family. MAP kinase subfamily.</text>
</comment>
<dbReference type="PANTHER" id="PTHR24055">
    <property type="entry name" value="MITOGEN-ACTIVATED PROTEIN KINASE"/>
    <property type="match status" value="1"/>
</dbReference>
<dbReference type="Proteomes" id="UP001292079">
    <property type="component" value="Unassembled WGS sequence"/>
</dbReference>
<evidence type="ECO:0000256" key="5">
    <source>
        <dbReference type="ARBA" id="ARBA00022777"/>
    </source>
</evidence>
<reference evidence="12" key="1">
    <citation type="submission" date="2022-04" db="EMBL/GenBank/DDBJ databases">
        <authorList>
            <person name="Xu L."/>
            <person name="Lv Z."/>
        </authorList>
    </citation>
    <scope>NUCLEOTIDE SEQUENCE</scope>
    <source>
        <strain evidence="12">LV_2022a</strain>
    </source>
</reference>
<dbReference type="FunFam" id="3.30.200.20:FF:000166">
    <property type="entry name" value="Mitogen-activated protein kinase"/>
    <property type="match status" value="1"/>
</dbReference>
<evidence type="ECO:0000256" key="7">
    <source>
        <dbReference type="ARBA" id="ARBA00047592"/>
    </source>
</evidence>
<dbReference type="PROSITE" id="PS50011">
    <property type="entry name" value="PROTEIN_KINASE_DOM"/>
    <property type="match status" value="1"/>
</dbReference>
<comment type="activity regulation">
    <text evidence="10">Activated by threonine and tyrosine phosphorylation.</text>
</comment>
<dbReference type="EC" id="2.7.11.24" evidence="1 10"/>
<dbReference type="CDD" id="cd07852">
    <property type="entry name" value="STKc_MAPK15-like"/>
    <property type="match status" value="1"/>
</dbReference>
<keyword evidence="3 10" id="KW-0808">Transferase</keyword>
<keyword evidence="10" id="KW-0460">Magnesium</keyword>
<keyword evidence="5 10" id="KW-0418">Kinase</keyword>
<dbReference type="InterPro" id="IPR000719">
    <property type="entry name" value="Prot_kinase_dom"/>
</dbReference>
<dbReference type="InterPro" id="IPR050117">
    <property type="entry name" value="MAPK"/>
</dbReference>
<dbReference type="SUPFAM" id="SSF56112">
    <property type="entry name" value="Protein kinase-like (PK-like)"/>
    <property type="match status" value="1"/>
</dbReference>
<evidence type="ECO:0000256" key="4">
    <source>
        <dbReference type="ARBA" id="ARBA00022741"/>
    </source>
</evidence>
<dbReference type="InterPro" id="IPR008271">
    <property type="entry name" value="Ser/Thr_kinase_AS"/>
</dbReference>
<comment type="catalytic activity">
    <reaction evidence="7 10">
        <text>L-threonyl-[protein] + ATP = O-phospho-L-threonyl-[protein] + ADP + H(+)</text>
        <dbReference type="Rhea" id="RHEA:46608"/>
        <dbReference type="Rhea" id="RHEA-COMP:11060"/>
        <dbReference type="Rhea" id="RHEA-COMP:11605"/>
        <dbReference type="ChEBI" id="CHEBI:15378"/>
        <dbReference type="ChEBI" id="CHEBI:30013"/>
        <dbReference type="ChEBI" id="CHEBI:30616"/>
        <dbReference type="ChEBI" id="CHEBI:61977"/>
        <dbReference type="ChEBI" id="CHEBI:456216"/>
        <dbReference type="EC" id="2.7.11.24"/>
    </reaction>
</comment>
<dbReference type="InterPro" id="IPR003527">
    <property type="entry name" value="MAP_kinase_CS"/>
</dbReference>
<dbReference type="GO" id="GO:0005524">
    <property type="term" value="F:ATP binding"/>
    <property type="evidence" value="ECO:0007669"/>
    <property type="project" value="UniProtKB-UniRule"/>
</dbReference>
<sequence length="652" mass="75099">MTAQLEVEPVILKHYAIERRIGKGAYGIVWKAVNRKTQKTVALKKIFDAFRNQTDAQRTFREISFLQEFSDHPNIIRLLNVIKAENDKDIYLVFEFMETDLHKCIKKGSILKDMHKKFIFYQLLRAIKYIHSGNVIHRDLKPSNVLLNSNCLVKLCDFGLTRSLSSVPENRTSVESFINEDNDYEDPALTEYVATRWYRAPEILLASNRYTKYVDMWSLGCILGEMLRSKALFPGTSTINQIERIISVMERPTIQDIECLHSDYGRSVLDKALQKPHLPLRTIFPNDTEKQALDLLENLIQLNPEKRFTVEQALNHSYVKNFRDPSSEIVLKHSVTPILPDDKQLSVSDYRQKLYEIIMEKKAQNKIRRMIRSVELNKDNQAENSSVSAKELNCEIISKNKFKSDGRNRNTSDVAYHDQKLMKNQHNSKSTETTNLCQCQSDINEMRTRSNSYDFQNQSRTKFGSNRSISLPMDYIEQPHNNSTFENESIHQSDVLNQLKPKYVSTINTNTTSNLTNDKINNNVSGQLRRHITMPTSSNNSQIYTSIIASHSDKPNNIQIATASMSKEASNPVICRGNRNPSFGRSLLMHNSMEPINYSHSNRKSEIFNTQGALSSTAPLKLYTPSFANYNQTYGTVSLTQLHQLHTRKWTY</sequence>
<dbReference type="EMBL" id="JALJAT010000001">
    <property type="protein sequence ID" value="KAK4475793.1"/>
    <property type="molecule type" value="Genomic_DNA"/>
</dbReference>
<evidence type="ECO:0000256" key="8">
    <source>
        <dbReference type="ARBA" id="ARBA00048312"/>
    </source>
</evidence>
<comment type="caution">
    <text evidence="12">The sequence shown here is derived from an EMBL/GenBank/DDBJ whole genome shotgun (WGS) entry which is preliminary data.</text>
</comment>
<accession>A0AAE2D8U6</accession>